<evidence type="ECO:0000256" key="1">
    <source>
        <dbReference type="SAM" id="MobiDB-lite"/>
    </source>
</evidence>
<dbReference type="AlphaFoldDB" id="A0A6G5R7L8"/>
<proteinExistence type="predicted"/>
<feature type="region of interest" description="Disordered" evidence="1">
    <location>
        <begin position="50"/>
        <end position="103"/>
    </location>
</feature>
<dbReference type="EMBL" id="CP021978">
    <property type="protein sequence ID" value="QCD53622.1"/>
    <property type="molecule type" value="Genomic_DNA"/>
</dbReference>
<gene>
    <name evidence="2" type="ORF">CEB94_00860</name>
</gene>
<evidence type="ECO:0000313" key="3">
    <source>
        <dbReference type="Proteomes" id="UP000495940"/>
    </source>
</evidence>
<organism evidence="2 3">
    <name type="scientific">Streptomyces hawaiiensis</name>
    <dbReference type="NCBI Taxonomy" id="67305"/>
    <lineage>
        <taxon>Bacteria</taxon>
        <taxon>Bacillati</taxon>
        <taxon>Actinomycetota</taxon>
        <taxon>Actinomycetes</taxon>
        <taxon>Kitasatosporales</taxon>
        <taxon>Streptomycetaceae</taxon>
        <taxon>Streptomyces</taxon>
    </lineage>
</organism>
<sequence length="103" mass="11064">MAKIRIFIWPSQRLLTSARQGDVGLSRVRPAPAMIRWAMIGIMVRRLSRPGGSRAARIPSPLPDRYRAGPARVLMGSGGHLSGVRVRPTSSSGGSSPSRTAMT</sequence>
<evidence type="ECO:0000313" key="2">
    <source>
        <dbReference type="EMBL" id="QCD53622.1"/>
    </source>
</evidence>
<name>A0A6G5R7L8_9ACTN</name>
<keyword evidence="3" id="KW-1185">Reference proteome</keyword>
<reference evidence="2 3" key="1">
    <citation type="submission" date="2017-06" db="EMBL/GenBank/DDBJ databases">
        <title>Complete Genome Sequence of Streptomyces hawaiiensis NRRL 15010 and insights into acyldepsipeptides biosynthesis.</title>
        <authorList>
            <person name="Mariita R.M."/>
            <person name="Sello J.K."/>
        </authorList>
    </citation>
    <scope>NUCLEOTIDE SEQUENCE [LARGE SCALE GENOMIC DNA]</scope>
    <source>
        <strain evidence="2 3">ATCC 12236</strain>
    </source>
</reference>
<dbReference type="KEGG" id="shaw:CEB94_00860"/>
<dbReference type="Proteomes" id="UP000495940">
    <property type="component" value="Chromosome"/>
</dbReference>
<accession>A0A6G5R7L8</accession>
<protein>
    <submittedName>
        <fullName evidence="2">Uncharacterized protein</fullName>
    </submittedName>
</protein>
<feature type="compositionally biased region" description="Low complexity" evidence="1">
    <location>
        <begin position="82"/>
        <end position="103"/>
    </location>
</feature>